<organism evidence="8 9">
    <name type="scientific">Cellulomonas gelida</name>
    <dbReference type="NCBI Taxonomy" id="1712"/>
    <lineage>
        <taxon>Bacteria</taxon>
        <taxon>Bacillati</taxon>
        <taxon>Actinomycetota</taxon>
        <taxon>Actinomycetes</taxon>
        <taxon>Micrococcales</taxon>
        <taxon>Cellulomonadaceae</taxon>
        <taxon>Cellulomonas</taxon>
    </lineage>
</organism>
<proteinExistence type="inferred from homology"/>
<keyword evidence="5 7" id="KW-1133">Transmembrane helix</keyword>
<feature type="transmembrane region" description="Helical" evidence="7">
    <location>
        <begin position="272"/>
        <end position="290"/>
    </location>
</feature>
<dbReference type="PIRSF" id="PIRSF005419">
    <property type="entry name" value="FlhA"/>
    <property type="match status" value="1"/>
</dbReference>
<dbReference type="AlphaFoldDB" id="A0A4Y3KSM4"/>
<feature type="transmembrane region" description="Helical" evidence="7">
    <location>
        <begin position="233"/>
        <end position="251"/>
    </location>
</feature>
<dbReference type="Proteomes" id="UP000320461">
    <property type="component" value="Unassembled WGS sequence"/>
</dbReference>
<dbReference type="RefSeq" id="WP_141371654.1">
    <property type="nucleotide sequence ID" value="NZ_BJLQ01000055.1"/>
</dbReference>
<dbReference type="Gene3D" id="3.40.30.60">
    <property type="entry name" value="FHIPEP family, domain 1"/>
    <property type="match status" value="1"/>
</dbReference>
<feature type="transmembrane region" description="Helical" evidence="7">
    <location>
        <begin position="96"/>
        <end position="122"/>
    </location>
</feature>
<feature type="transmembrane region" description="Helical" evidence="7">
    <location>
        <begin position="33"/>
        <end position="52"/>
    </location>
</feature>
<dbReference type="InterPro" id="IPR042194">
    <property type="entry name" value="FHIPEP_1"/>
</dbReference>
<feature type="transmembrane region" description="Helical" evidence="7">
    <location>
        <begin position="191"/>
        <end position="213"/>
    </location>
</feature>
<keyword evidence="3" id="KW-1003">Cell membrane</keyword>
<dbReference type="InterPro" id="IPR025505">
    <property type="entry name" value="FHIPEP_CS"/>
</dbReference>
<keyword evidence="4 7" id="KW-0812">Transmembrane</keyword>
<keyword evidence="8" id="KW-0966">Cell projection</keyword>
<protein>
    <submittedName>
        <fullName evidence="8">Flagellar biosynthesis protein FlhA</fullName>
    </submittedName>
</protein>
<gene>
    <name evidence="8" type="primary">flhA</name>
    <name evidence="8" type="ORF">CGE01nite_31090</name>
</gene>
<dbReference type="Gene3D" id="3.40.50.12790">
    <property type="entry name" value="FHIPEP family, domain 4"/>
    <property type="match status" value="1"/>
</dbReference>
<evidence type="ECO:0000256" key="1">
    <source>
        <dbReference type="ARBA" id="ARBA00004651"/>
    </source>
</evidence>
<keyword evidence="8" id="KW-0282">Flagellum</keyword>
<evidence type="ECO:0000256" key="7">
    <source>
        <dbReference type="SAM" id="Phobius"/>
    </source>
</evidence>
<comment type="subcellular location">
    <subcellularLocation>
        <location evidence="1">Cell membrane</location>
        <topology evidence="1">Multi-pass membrane protein</topology>
    </subcellularLocation>
</comment>
<dbReference type="Gene3D" id="1.10.8.540">
    <property type="entry name" value="FHIPEP family, domain 3"/>
    <property type="match status" value="1"/>
</dbReference>
<dbReference type="OrthoDB" id="9759185at2"/>
<reference evidence="8 9" key="1">
    <citation type="submission" date="2019-06" db="EMBL/GenBank/DDBJ databases">
        <title>Whole genome shotgun sequence of Cellulomonas gelida NBRC 3748.</title>
        <authorList>
            <person name="Hosoyama A."/>
            <person name="Uohara A."/>
            <person name="Ohji S."/>
            <person name="Ichikawa N."/>
        </authorList>
    </citation>
    <scope>NUCLEOTIDE SEQUENCE [LARGE SCALE GENOMIC DNA]</scope>
    <source>
        <strain evidence="8 9">NBRC 3748</strain>
    </source>
</reference>
<evidence type="ECO:0000313" key="8">
    <source>
        <dbReference type="EMBL" id="GEA85858.1"/>
    </source>
</evidence>
<evidence type="ECO:0000313" key="9">
    <source>
        <dbReference type="Proteomes" id="UP000320461"/>
    </source>
</evidence>
<evidence type="ECO:0000256" key="5">
    <source>
        <dbReference type="ARBA" id="ARBA00022989"/>
    </source>
</evidence>
<comment type="caution">
    <text evidence="8">The sequence shown here is derived from an EMBL/GenBank/DDBJ whole genome shotgun (WGS) entry which is preliminary data.</text>
</comment>
<dbReference type="GO" id="GO:0009306">
    <property type="term" value="P:protein secretion"/>
    <property type="evidence" value="ECO:0007669"/>
    <property type="project" value="InterPro"/>
</dbReference>
<dbReference type="Pfam" id="PF00771">
    <property type="entry name" value="FHIPEP"/>
    <property type="match status" value="1"/>
</dbReference>
<feature type="transmembrane region" description="Helical" evidence="7">
    <location>
        <begin position="64"/>
        <end position="84"/>
    </location>
</feature>
<dbReference type="PROSITE" id="PS00994">
    <property type="entry name" value="FHIPEP"/>
    <property type="match status" value="1"/>
</dbReference>
<dbReference type="PRINTS" id="PR00949">
    <property type="entry name" value="TYPE3IMAPROT"/>
</dbReference>
<dbReference type="InterPro" id="IPR042193">
    <property type="entry name" value="FHIPEP_3"/>
</dbReference>
<dbReference type="InterPro" id="IPR042196">
    <property type="entry name" value="FHIPEP_4"/>
</dbReference>
<name>A0A4Y3KSM4_9CELL</name>
<comment type="similarity">
    <text evidence="2">Belongs to the FHIPEP (flagella/HR/invasion proteins export pore) family.</text>
</comment>
<dbReference type="PANTHER" id="PTHR30161:SF1">
    <property type="entry name" value="FLAGELLAR BIOSYNTHESIS PROTEIN FLHA-RELATED"/>
    <property type="match status" value="1"/>
</dbReference>
<dbReference type="PANTHER" id="PTHR30161">
    <property type="entry name" value="FLAGELLAR EXPORT PROTEIN, MEMBRANE FLHA SUBUNIT-RELATED"/>
    <property type="match status" value="1"/>
</dbReference>
<evidence type="ECO:0000256" key="2">
    <source>
        <dbReference type="ARBA" id="ARBA00008835"/>
    </source>
</evidence>
<keyword evidence="9" id="KW-1185">Reference proteome</keyword>
<feature type="transmembrane region" description="Helical" evidence="7">
    <location>
        <begin position="7"/>
        <end position="27"/>
    </location>
</feature>
<sequence>MKNRSIAPMAVPAGVVGVVLLLVVPLPAALLDLLIVVNITGSLVVLLTAMYVKRPLDFSVFPSLILVLTLFRLGLNVASTRLVLRDGYAGQVIDAFGHFVVGGSLVIGLVIFLILVVIQFVVITNGAGRVAEVGARFTLDAMPGKQMAIDADLNSGLIDEDTARRRRADVAAEADFYGAMDGGSKFVKGDAIAGIVITVINLIGGFVIGMMQMGMSPAEALERFSLLTIGDGLVTQIPALLLSVATGIVVTRSTAEGDMGTAAASQLMQSRTALMIAGAGAIVLALIPGMPKVPFILVGTVLIITSQRIKSAERKTAADEATAAASDAVALPGPDSPEQLIEQMRVHVLEVLLAPDLVTLVGEGPDGDLLGRVRALRRKIALELGIVVPPVRTRDSVDLPASTYAVRIAGVEVGRGQAPAGRVLALGDDLAALPGTPVVEPVFGLPGKWVPAELRHAAELAGATVVDRVSVLITHLGALVQQNAARLMTREDVRVLTEGVKRVNPSVVEELVPGLLSLGEVQRVLQGLLAEEVPIRDLGRIFEALTLRARTSTEPESLVEAARVALGPALAAPHVEEGVLRVITLDPILEQSLLDGLRPGDGGSQLVVDPMRVDAVLRQLRECVAQAEASGRPVVLVCAPTIRPALRRLVALGLPRLPVLSYTEVTGAGVTVETTQVVSGGHAIAA</sequence>
<dbReference type="InterPro" id="IPR001712">
    <property type="entry name" value="T3SS_FHIPEP"/>
</dbReference>
<evidence type="ECO:0000256" key="6">
    <source>
        <dbReference type="ARBA" id="ARBA00023136"/>
    </source>
</evidence>
<keyword evidence="8" id="KW-0969">Cilium</keyword>
<dbReference type="GO" id="GO:0005886">
    <property type="term" value="C:plasma membrane"/>
    <property type="evidence" value="ECO:0007669"/>
    <property type="project" value="UniProtKB-SubCell"/>
</dbReference>
<accession>A0A4Y3KSM4</accession>
<dbReference type="GO" id="GO:0044780">
    <property type="term" value="P:bacterial-type flagellum assembly"/>
    <property type="evidence" value="ECO:0007669"/>
    <property type="project" value="TreeGrafter"/>
</dbReference>
<dbReference type="EMBL" id="BJLQ01000055">
    <property type="protein sequence ID" value="GEA85858.1"/>
    <property type="molecule type" value="Genomic_DNA"/>
</dbReference>
<evidence type="ECO:0000256" key="4">
    <source>
        <dbReference type="ARBA" id="ARBA00022692"/>
    </source>
</evidence>
<evidence type="ECO:0000256" key="3">
    <source>
        <dbReference type="ARBA" id="ARBA00022475"/>
    </source>
</evidence>
<keyword evidence="6 7" id="KW-0472">Membrane</keyword>